<evidence type="ECO:0000313" key="3">
    <source>
        <dbReference type="Proteomes" id="UP000017938"/>
    </source>
</evidence>
<evidence type="ECO:0000313" key="4">
    <source>
        <dbReference type="Proteomes" id="UP001139365"/>
    </source>
</evidence>
<proteinExistence type="predicted"/>
<gene>
    <name evidence="1" type="ORF">BN580_01870</name>
    <name evidence="2" type="ORF">MR241_04885</name>
</gene>
<dbReference type="EMBL" id="CBFW010000307">
    <property type="protein sequence ID" value="CDC75603.1"/>
    <property type="molecule type" value="Genomic_DNA"/>
</dbReference>
<evidence type="ECO:0000313" key="1">
    <source>
        <dbReference type="EMBL" id="CDC75603.1"/>
    </source>
</evidence>
<protein>
    <submittedName>
        <fullName evidence="1">Uncharacterized protein</fullName>
    </submittedName>
</protein>
<dbReference type="Proteomes" id="UP001139365">
    <property type="component" value="Unassembled WGS sequence"/>
</dbReference>
<sequence length="64" mass="7275">MERLCTSCHAQLTKDDIGLHRKLVNRGATEFMCIKCLAAYFGITEKQCRELIDNFRAAGCSMFN</sequence>
<dbReference type="STRING" id="1263015.BN580_01870"/>
<reference evidence="2 4" key="2">
    <citation type="submission" date="2022-03" db="EMBL/GenBank/DDBJ databases">
        <title>Metagenome-assembled genomes from swine fecal metagenomes.</title>
        <authorList>
            <person name="Holman D.B."/>
            <person name="Kommadath A."/>
        </authorList>
    </citation>
    <scope>NUCLEOTIDE SEQUENCE [LARGE SCALE GENOMIC DNA]</scope>
    <source>
        <strain evidence="2">SUG147</strain>
    </source>
</reference>
<dbReference type="EMBL" id="JALEMU010000073">
    <property type="protein sequence ID" value="MCI5755611.1"/>
    <property type="molecule type" value="Genomic_DNA"/>
</dbReference>
<accession>R6TQA4</accession>
<reference evidence="1" key="1">
    <citation type="submission" date="2012-11" db="EMBL/GenBank/DDBJ databases">
        <title>Dependencies among metagenomic species, viruses, plasmids and units of genetic variation.</title>
        <authorList>
            <person name="Nielsen H.B."/>
            <person name="Almeida M."/>
            <person name="Juncker A.S."/>
            <person name="Rasmussen S."/>
            <person name="Li J."/>
            <person name="Sunagawa S."/>
            <person name="Plichta D."/>
            <person name="Gautier L."/>
            <person name="Le Chatelier E."/>
            <person name="Peletier E."/>
            <person name="Bonde I."/>
            <person name="Nielsen T."/>
            <person name="Manichanh C."/>
            <person name="Arumugam M."/>
            <person name="Batto J."/>
            <person name="Santos M.B.Q.D."/>
            <person name="Blom N."/>
            <person name="Borruel N."/>
            <person name="Burgdorf K.S."/>
            <person name="Boumezbeur F."/>
            <person name="Casellas F."/>
            <person name="Dore J."/>
            <person name="Guarner F."/>
            <person name="Hansen T."/>
            <person name="Hildebrand F."/>
            <person name="Kaas R.S."/>
            <person name="Kennedy S."/>
            <person name="Kristiansen K."/>
            <person name="Kultima J.R."/>
            <person name="Leonard P."/>
            <person name="Levenez F."/>
            <person name="Lund O."/>
            <person name="Moumen B."/>
            <person name="Le Paslier D."/>
            <person name="Pons N."/>
            <person name="Pedersen O."/>
            <person name="Prifti E."/>
            <person name="Qin J."/>
            <person name="Raes J."/>
            <person name="Tap J."/>
            <person name="Tims S."/>
            <person name="Ussery D.W."/>
            <person name="Yamada T."/>
            <person name="MetaHit consortium"/>
            <person name="Renault P."/>
            <person name="Sicheritz-Ponten T."/>
            <person name="Bork P."/>
            <person name="Wang J."/>
            <person name="Brunak S."/>
            <person name="Ehrlich S.D."/>
        </authorList>
    </citation>
    <scope>NUCLEOTIDE SEQUENCE [LARGE SCALE GENOMIC DNA]</scope>
</reference>
<dbReference type="Proteomes" id="UP000017938">
    <property type="component" value="Unassembled WGS sequence"/>
</dbReference>
<comment type="caution">
    <text evidence="1">The sequence shown here is derived from an EMBL/GenBank/DDBJ whole genome shotgun (WGS) entry which is preliminary data.</text>
</comment>
<name>R6TQA4_9BACT</name>
<organism evidence="1 3">
    <name type="scientific">Candidatus Colimorpha enterica</name>
    <dbReference type="NCBI Taxonomy" id="3083063"/>
    <lineage>
        <taxon>Bacteria</taxon>
        <taxon>Pseudomonadati</taxon>
        <taxon>Bacteroidota</taxon>
        <taxon>Bacteroidia</taxon>
        <taxon>Bacteroidales</taxon>
        <taxon>Candidatus Colimorpha</taxon>
    </lineage>
</organism>
<evidence type="ECO:0000313" key="2">
    <source>
        <dbReference type="EMBL" id="MCI5755611.1"/>
    </source>
</evidence>
<dbReference type="AlphaFoldDB" id="R6TQA4"/>